<evidence type="ECO:0000256" key="1">
    <source>
        <dbReference type="ARBA" id="ARBA00012513"/>
    </source>
</evidence>
<feature type="compositionally biased region" description="Low complexity" evidence="9">
    <location>
        <begin position="100"/>
        <end position="109"/>
    </location>
</feature>
<dbReference type="SUPFAM" id="SSF51445">
    <property type="entry name" value="(Trans)glycosidases"/>
    <property type="match status" value="1"/>
</dbReference>
<evidence type="ECO:0000256" key="3">
    <source>
        <dbReference type="ARBA" id="ARBA00022679"/>
    </source>
</evidence>
<dbReference type="Gene3D" id="3.20.20.80">
    <property type="entry name" value="Glycosidases"/>
    <property type="match status" value="1"/>
</dbReference>
<dbReference type="GO" id="GO:0005975">
    <property type="term" value="P:carbohydrate metabolic process"/>
    <property type="evidence" value="ECO:0007669"/>
    <property type="project" value="InterPro"/>
</dbReference>
<feature type="compositionally biased region" description="Polar residues" evidence="9">
    <location>
        <begin position="542"/>
        <end position="554"/>
    </location>
</feature>
<dbReference type="GO" id="GO:0055085">
    <property type="term" value="P:transmembrane transport"/>
    <property type="evidence" value="ECO:0007669"/>
    <property type="project" value="InterPro"/>
</dbReference>
<feature type="domain" description="GH18" evidence="12">
    <location>
        <begin position="966"/>
        <end position="1237"/>
    </location>
</feature>
<feature type="compositionally biased region" description="Basic residues" evidence="9">
    <location>
        <begin position="527"/>
        <end position="541"/>
    </location>
</feature>
<dbReference type="OrthoDB" id="2331083at2759"/>
<dbReference type="InterPro" id="IPR015940">
    <property type="entry name" value="UBA"/>
</dbReference>
<dbReference type="PROSITE" id="PS00108">
    <property type="entry name" value="PROTEIN_KINASE_ST"/>
    <property type="match status" value="1"/>
</dbReference>
<dbReference type="CDD" id="cd14309">
    <property type="entry name" value="UBA_scDdi1_like"/>
    <property type="match status" value="1"/>
</dbReference>
<evidence type="ECO:0000256" key="9">
    <source>
        <dbReference type="SAM" id="MobiDB-lite"/>
    </source>
</evidence>
<dbReference type="Pfam" id="PF06516">
    <property type="entry name" value="NUP"/>
    <property type="match status" value="1"/>
</dbReference>
<dbReference type="SMART" id="SM00165">
    <property type="entry name" value="UBA"/>
    <property type="match status" value="1"/>
</dbReference>
<keyword evidence="6" id="KW-0067">ATP-binding</keyword>
<evidence type="ECO:0000259" key="12">
    <source>
        <dbReference type="PROSITE" id="PS51910"/>
    </source>
</evidence>
<dbReference type="InterPro" id="IPR009060">
    <property type="entry name" value="UBA-like_sf"/>
</dbReference>
<feature type="region of interest" description="Disordered" evidence="9">
    <location>
        <begin position="273"/>
        <end position="299"/>
    </location>
</feature>
<keyword evidence="3" id="KW-0808">Transferase</keyword>
<evidence type="ECO:0000313" key="14">
    <source>
        <dbReference type="Proteomes" id="UP000308768"/>
    </source>
</evidence>
<feature type="region of interest" description="Disordered" evidence="9">
    <location>
        <begin position="98"/>
        <end position="156"/>
    </location>
</feature>
<dbReference type="GO" id="GO:0004674">
    <property type="term" value="F:protein serine/threonine kinase activity"/>
    <property type="evidence" value="ECO:0007669"/>
    <property type="project" value="UniProtKB-KW"/>
</dbReference>
<dbReference type="PROSITE" id="PS50030">
    <property type="entry name" value="UBA"/>
    <property type="match status" value="1"/>
</dbReference>
<dbReference type="Proteomes" id="UP000308768">
    <property type="component" value="Unassembled WGS sequence"/>
</dbReference>
<reference evidence="13 14" key="1">
    <citation type="submission" date="2017-03" db="EMBL/GenBank/DDBJ databases">
        <title>Genomes of endolithic fungi from Antarctica.</title>
        <authorList>
            <person name="Coleine C."/>
            <person name="Masonjones S."/>
            <person name="Stajich J.E."/>
        </authorList>
    </citation>
    <scope>NUCLEOTIDE SEQUENCE [LARGE SCALE GENOMIC DNA]</scope>
    <source>
        <strain evidence="13 14">CCFEE 5187</strain>
    </source>
</reference>
<dbReference type="GO" id="GO:0005524">
    <property type="term" value="F:ATP binding"/>
    <property type="evidence" value="ECO:0007669"/>
    <property type="project" value="UniProtKB-KW"/>
</dbReference>
<feature type="region of interest" description="Disordered" evidence="9">
    <location>
        <begin position="64"/>
        <end position="86"/>
    </location>
</feature>
<sequence>MADVAPQRQLSLIPYPSDSREIVLRHGSAIVVYDERSKELSLRDTSRSQNVELTVCPYCHRPLREEQRSPERNEHDRAEHAPSPEASFVNPEYFRMLHHSTPGSAESSAPPSPRRHFAQPKLRDTGSSPGNRSGPSSGAELPGSPSKSPPSSHGISSSAFSPEYFKRFFVEEGVLGRGGKGVVLLVRHMLDGVSLGHFACKRVPVGDDHEWLEKVLLEVQLLQNLSHQNLVSYRHVWLEDYQITRFGPSVPCAFILQQYCNSGDLHHYVHSNVQSSPSNTQQHKERLRRKSKGQPELPENFRARRQMPFEEIYSFFKDITSGLHHLHTNGYIHRDLKPSNCLLHNTGHKLKVLVSDFGEVQLVNAARRSTGATGTISYCAPEVLRRESPDGAYGNFTTKSDIFSLGMIVYFMCFNGLPYRNADDLNEENEDLDQLRDEITAWTGFSDERRARPDLPERLYSSLKRLLSLDPAERPETDEILQGIKAGYGVEEVENFGHGASTKLFEDNRSRISSADSPSPAPDAHSRKLSSSKHTRPRPSKLNRQYSGETSRPQSPLSNEALLAAASLLSCVSATPAQPRARNVQERALEYVVKPKVFIISMFAPEAAVWWGIKEFNLLAKNITVPGFSPLFPDAHCTADGEICQLVTGESEINAAVTISSLLQSRRFDLTTTYFMIAGIAGISPEVATLGSVTFARYAVQVALQYEFDPREIPANFSTGYVPQGATQPNQYPADIYGTEVFEINQALQHLATGFARNATLNDSSAAITYRANYASASAYAAGAAAPSVVECDVATSDVYYSGTILSTAFANYTSLVTNGSGVYCTTAQEDNATLEALLRGAVTGLIDFARIIIMRTASDFDRPYPGEAATTNLFWANQGGFGPAIQNIYRAGVKVVDGILGEWNSTFSHGVNATNYVGDIFGTLGGTPDFGPGSKFGDNPVLAKREAMAGIKRRKMGKRGIVSLPRVVVYHQTHHDPTTGNPVSVLPLISNQTGVTHVIVAAIHLNEGPGNITLNDDLPDAGKFKTLWGEIAWLQGVGVKVLGMLGGAAKGTFARLDTENADLFNAYYAPLRALIRARRLEGLDLDVEEPMSLPGIIRLIDRLRADFGAGFVITLAPVATALLPDQPHLSGFDYRVLELMRGASVSWYNTQFYCGWGDVSSTAMYDAIIRCGWRPEKVVVGVVTNPANGTGHVDARVLEDVLMVLRVKYPSQFGGVMGWEYFNSLPGDVRAPWEWAAGMARCVRMALPPTGTVGAGRGVERSGAAGGQSQLPIAPTPAFPQDSLDQLVVLGFSRQQAVAALNMTGGNVEYAAGLLFQD</sequence>
<proteinExistence type="predicted"/>
<dbReference type="STRING" id="331657.A0A4U0WVM1"/>
<keyword evidence="2" id="KW-0723">Serine/threonine-protein kinase</keyword>
<dbReference type="PROSITE" id="PS50011">
    <property type="entry name" value="PROTEIN_KINASE_DOM"/>
    <property type="match status" value="1"/>
</dbReference>
<dbReference type="PROSITE" id="PS51910">
    <property type="entry name" value="GH18_2"/>
    <property type="match status" value="1"/>
</dbReference>
<organism evidence="13 14">
    <name type="scientific">Cryomyces minteri</name>
    <dbReference type="NCBI Taxonomy" id="331657"/>
    <lineage>
        <taxon>Eukaryota</taxon>
        <taxon>Fungi</taxon>
        <taxon>Dikarya</taxon>
        <taxon>Ascomycota</taxon>
        <taxon>Pezizomycotina</taxon>
        <taxon>Dothideomycetes</taxon>
        <taxon>Dothideomycetes incertae sedis</taxon>
        <taxon>Cryomyces</taxon>
    </lineage>
</organism>
<evidence type="ECO:0000313" key="13">
    <source>
        <dbReference type="EMBL" id="TKA67117.1"/>
    </source>
</evidence>
<evidence type="ECO:0000256" key="6">
    <source>
        <dbReference type="ARBA" id="ARBA00022840"/>
    </source>
</evidence>
<protein>
    <recommendedName>
        <fullName evidence="1">non-specific serine/threonine protein kinase</fullName>
        <ecNumber evidence="1">2.7.11.1</ecNumber>
    </recommendedName>
</protein>
<dbReference type="InterPro" id="IPR011009">
    <property type="entry name" value="Kinase-like_dom_sf"/>
</dbReference>
<dbReference type="GO" id="GO:0005783">
    <property type="term" value="C:endoplasmic reticulum"/>
    <property type="evidence" value="ECO:0007669"/>
    <property type="project" value="TreeGrafter"/>
</dbReference>
<dbReference type="InterPro" id="IPR001223">
    <property type="entry name" value="Glyco_hydro18_cat"/>
</dbReference>
<dbReference type="Gene3D" id="3.30.200.20">
    <property type="entry name" value="Phosphorylase Kinase, domain 1"/>
    <property type="match status" value="1"/>
</dbReference>
<dbReference type="FunFam" id="3.30.200.20:FF:000306">
    <property type="entry name" value="IKS protein kinase"/>
    <property type="match status" value="1"/>
</dbReference>
<accession>A0A4U0WVM1</accession>
<feature type="compositionally biased region" description="Basic and acidic residues" evidence="9">
    <location>
        <begin position="64"/>
        <end position="82"/>
    </location>
</feature>
<evidence type="ECO:0000256" key="4">
    <source>
        <dbReference type="ARBA" id="ARBA00022741"/>
    </source>
</evidence>
<feature type="domain" description="Protein kinase" evidence="10">
    <location>
        <begin position="169"/>
        <end position="488"/>
    </location>
</feature>
<dbReference type="PANTHER" id="PTHR38643">
    <property type="entry name" value="PURINE NUCLEOSIDE PERMEASE C285.05-RELATED"/>
    <property type="match status" value="1"/>
</dbReference>
<evidence type="ECO:0000256" key="5">
    <source>
        <dbReference type="ARBA" id="ARBA00022777"/>
    </source>
</evidence>
<evidence type="ECO:0000256" key="2">
    <source>
        <dbReference type="ARBA" id="ARBA00022527"/>
    </source>
</evidence>
<keyword evidence="5" id="KW-0418">Kinase</keyword>
<dbReference type="Gene3D" id="1.10.510.10">
    <property type="entry name" value="Transferase(Phosphotransferase) domain 1"/>
    <property type="match status" value="1"/>
</dbReference>
<dbReference type="FunFam" id="1.10.510.10:FF:000699">
    <property type="entry name" value="Probable serine/threonine-protein kinase iksA"/>
    <property type="match status" value="1"/>
</dbReference>
<feature type="compositionally biased region" description="Low complexity" evidence="9">
    <location>
        <begin position="126"/>
        <end position="156"/>
    </location>
</feature>
<gene>
    <name evidence="13" type="ORF">B0A49_08131</name>
</gene>
<feature type="domain" description="UBA" evidence="11">
    <location>
        <begin position="1279"/>
        <end position="1319"/>
    </location>
</feature>
<comment type="catalytic activity">
    <reaction evidence="7">
        <text>L-threonyl-[protein] + ATP = O-phospho-L-threonyl-[protein] + ADP + H(+)</text>
        <dbReference type="Rhea" id="RHEA:46608"/>
        <dbReference type="Rhea" id="RHEA-COMP:11060"/>
        <dbReference type="Rhea" id="RHEA-COMP:11605"/>
        <dbReference type="ChEBI" id="CHEBI:15378"/>
        <dbReference type="ChEBI" id="CHEBI:30013"/>
        <dbReference type="ChEBI" id="CHEBI:30616"/>
        <dbReference type="ChEBI" id="CHEBI:61977"/>
        <dbReference type="ChEBI" id="CHEBI:456216"/>
        <dbReference type="EC" id="2.7.11.1"/>
    </reaction>
</comment>
<dbReference type="Pfam" id="PF00069">
    <property type="entry name" value="Pkinase"/>
    <property type="match status" value="1"/>
</dbReference>
<feature type="region of interest" description="Disordered" evidence="9">
    <location>
        <begin position="510"/>
        <end position="556"/>
    </location>
</feature>
<evidence type="ECO:0000256" key="8">
    <source>
        <dbReference type="ARBA" id="ARBA00048679"/>
    </source>
</evidence>
<comment type="caution">
    <text evidence="13">The sequence shown here is derived from an EMBL/GenBank/DDBJ whole genome shotgun (WGS) entry which is preliminary data.</text>
</comment>
<keyword evidence="14" id="KW-1185">Reference proteome</keyword>
<dbReference type="SUPFAM" id="SSF46934">
    <property type="entry name" value="UBA-like"/>
    <property type="match status" value="1"/>
</dbReference>
<dbReference type="PANTHER" id="PTHR38643:SF1">
    <property type="entry name" value="PURINE NUCLEOSIDE PERMEASE C285.05-RELATED"/>
    <property type="match status" value="1"/>
</dbReference>
<dbReference type="Gene3D" id="1.10.8.10">
    <property type="entry name" value="DNA helicase RuvA subunit, C-terminal domain"/>
    <property type="match status" value="1"/>
</dbReference>
<keyword evidence="4" id="KW-0547">Nucleotide-binding</keyword>
<evidence type="ECO:0000256" key="7">
    <source>
        <dbReference type="ARBA" id="ARBA00047899"/>
    </source>
</evidence>
<dbReference type="InterPro" id="IPR009486">
    <property type="entry name" value="Pur_nuclsid_perm"/>
</dbReference>
<dbReference type="InterPro" id="IPR017853">
    <property type="entry name" value="GH"/>
</dbReference>
<dbReference type="SMART" id="SM00220">
    <property type="entry name" value="S_TKc"/>
    <property type="match status" value="1"/>
</dbReference>
<dbReference type="CDD" id="cd00180">
    <property type="entry name" value="PKc"/>
    <property type="match status" value="1"/>
</dbReference>
<comment type="catalytic activity">
    <reaction evidence="8">
        <text>L-seryl-[protein] + ATP = O-phospho-L-seryl-[protein] + ADP + H(+)</text>
        <dbReference type="Rhea" id="RHEA:17989"/>
        <dbReference type="Rhea" id="RHEA-COMP:9863"/>
        <dbReference type="Rhea" id="RHEA-COMP:11604"/>
        <dbReference type="ChEBI" id="CHEBI:15378"/>
        <dbReference type="ChEBI" id="CHEBI:29999"/>
        <dbReference type="ChEBI" id="CHEBI:30616"/>
        <dbReference type="ChEBI" id="CHEBI:83421"/>
        <dbReference type="ChEBI" id="CHEBI:456216"/>
        <dbReference type="EC" id="2.7.11.1"/>
    </reaction>
</comment>
<dbReference type="EMBL" id="NAJN01000947">
    <property type="protein sequence ID" value="TKA67117.1"/>
    <property type="molecule type" value="Genomic_DNA"/>
</dbReference>
<dbReference type="InterPro" id="IPR008271">
    <property type="entry name" value="Ser/Thr_kinase_AS"/>
</dbReference>
<dbReference type="SUPFAM" id="SSF56112">
    <property type="entry name" value="Protein kinase-like (PK-like)"/>
    <property type="match status" value="1"/>
</dbReference>
<name>A0A4U0WVM1_9PEZI</name>
<dbReference type="EC" id="2.7.11.1" evidence="1"/>
<evidence type="ECO:0000259" key="10">
    <source>
        <dbReference type="PROSITE" id="PS50011"/>
    </source>
</evidence>
<evidence type="ECO:0000259" key="11">
    <source>
        <dbReference type="PROSITE" id="PS50030"/>
    </source>
</evidence>
<dbReference type="InterPro" id="IPR000719">
    <property type="entry name" value="Prot_kinase_dom"/>
</dbReference>
<feature type="region of interest" description="Disordered" evidence="9">
    <location>
        <begin position="1257"/>
        <end position="1277"/>
    </location>
</feature>